<keyword evidence="1" id="KW-0106">Calcium</keyword>
<proteinExistence type="predicted"/>
<dbReference type="RefSeq" id="XP_022087768.1">
    <property type="nucleotide sequence ID" value="XM_022232076.1"/>
</dbReference>
<dbReference type="Gene3D" id="1.10.238.10">
    <property type="entry name" value="EF-hand"/>
    <property type="match status" value="1"/>
</dbReference>
<dbReference type="AlphaFoldDB" id="A0A8B7Y3K3"/>
<feature type="compositionally biased region" description="Polar residues" evidence="3">
    <location>
        <begin position="331"/>
        <end position="352"/>
    </location>
</feature>
<evidence type="ECO:0000256" key="1">
    <source>
        <dbReference type="ARBA" id="ARBA00022837"/>
    </source>
</evidence>
<feature type="transmembrane region" description="Helical" evidence="4">
    <location>
        <begin position="74"/>
        <end position="95"/>
    </location>
</feature>
<gene>
    <name evidence="6" type="primary">LOC110977727</name>
</gene>
<feature type="region of interest" description="Disordered" evidence="3">
    <location>
        <begin position="450"/>
        <end position="485"/>
    </location>
</feature>
<evidence type="ECO:0000256" key="4">
    <source>
        <dbReference type="SAM" id="Phobius"/>
    </source>
</evidence>
<dbReference type="PANTHER" id="PTHR15717:SF2">
    <property type="entry name" value="EF-HAND CALCIUM-BINDING DOMAIN-CONTAINING PROTEIN 14"/>
    <property type="match status" value="1"/>
</dbReference>
<feature type="coiled-coil region" evidence="2">
    <location>
        <begin position="94"/>
        <end position="121"/>
    </location>
</feature>
<reference evidence="6" key="1">
    <citation type="submission" date="2025-08" db="UniProtKB">
        <authorList>
            <consortium name="RefSeq"/>
        </authorList>
    </citation>
    <scope>IDENTIFICATION</scope>
</reference>
<dbReference type="Proteomes" id="UP000694845">
    <property type="component" value="Unplaced"/>
</dbReference>
<feature type="region of interest" description="Disordered" evidence="3">
    <location>
        <begin position="227"/>
        <end position="252"/>
    </location>
</feature>
<keyword evidence="5" id="KW-1185">Reference proteome</keyword>
<protein>
    <submittedName>
        <fullName evidence="6">EF-hand calcium-binding domain-containing protein 14-like isoform X1</fullName>
    </submittedName>
</protein>
<feature type="compositionally biased region" description="Low complexity" evidence="3">
    <location>
        <begin position="460"/>
        <end position="476"/>
    </location>
</feature>
<keyword evidence="4" id="KW-0472">Membrane</keyword>
<dbReference type="InterPro" id="IPR018247">
    <property type="entry name" value="EF_Hand_1_Ca_BS"/>
</dbReference>
<evidence type="ECO:0000256" key="3">
    <source>
        <dbReference type="SAM" id="MobiDB-lite"/>
    </source>
</evidence>
<dbReference type="OMA" id="RNEASWD"/>
<organism evidence="5 6">
    <name type="scientific">Acanthaster planci</name>
    <name type="common">Crown-of-thorns starfish</name>
    <dbReference type="NCBI Taxonomy" id="133434"/>
    <lineage>
        <taxon>Eukaryota</taxon>
        <taxon>Metazoa</taxon>
        <taxon>Echinodermata</taxon>
        <taxon>Eleutherozoa</taxon>
        <taxon>Asterozoa</taxon>
        <taxon>Asteroidea</taxon>
        <taxon>Valvatacea</taxon>
        <taxon>Valvatida</taxon>
        <taxon>Acanthasteridae</taxon>
        <taxon>Acanthaster</taxon>
    </lineage>
</organism>
<evidence type="ECO:0000313" key="6">
    <source>
        <dbReference type="RefSeq" id="XP_022087768.1"/>
    </source>
</evidence>
<dbReference type="KEGG" id="aplc:110977727"/>
<dbReference type="SUPFAM" id="SSF47473">
    <property type="entry name" value="EF-hand"/>
    <property type="match status" value="1"/>
</dbReference>
<dbReference type="PANTHER" id="PTHR15717">
    <property type="entry name" value="PROTEIN KIAA0494"/>
    <property type="match status" value="1"/>
</dbReference>
<evidence type="ECO:0000256" key="2">
    <source>
        <dbReference type="SAM" id="Coils"/>
    </source>
</evidence>
<dbReference type="InterPro" id="IPR011992">
    <property type="entry name" value="EF-hand-dom_pair"/>
</dbReference>
<accession>A0A8B7Y3K3</accession>
<dbReference type="InterPro" id="IPR042352">
    <property type="entry name" value="EFCAB14"/>
</dbReference>
<feature type="region of interest" description="Disordered" evidence="3">
    <location>
        <begin position="331"/>
        <end position="355"/>
    </location>
</feature>
<evidence type="ECO:0000313" key="5">
    <source>
        <dbReference type="Proteomes" id="UP000694845"/>
    </source>
</evidence>
<dbReference type="PROSITE" id="PS00018">
    <property type="entry name" value="EF_HAND_1"/>
    <property type="match status" value="1"/>
</dbReference>
<dbReference type="GeneID" id="110977727"/>
<keyword evidence="4" id="KW-1133">Transmembrane helix</keyword>
<keyword evidence="2" id="KW-0175">Coiled coil</keyword>
<sequence>MKKRKELDALLLNSMNGKKLGKSSGSGKEGHELLRNEASWDSNSTDNEEFFSPPRRLAIRKPARWRACATGLQLCMFVVMVACIVVTGGLVWMHLDLKQDLDELRLRIAKVESELKTSTEQALTVSALQQKIEHLQKLPAQISSIYAQIRAVNATNSQLRSSLAAVKQEFQSHSTADIEGLQQSTAQIGSALQGVQSLQTQHTQQIDTLTNSLQQLQTSLTSLQGNVSQLQQEASVPTPKPSDPASDTSHSSEFLDVGKVIQSLQQEQEAMSVNVGHLNTTVATISHWKEALMPRIVALESTPHTSDTTDDALAEKVTQLQSQVNTLMSSIHSQTPDGETGHQTSNSTTSDVPTDWRRGIESDIQVIQKQLDELNPRDLNNNLLNENTTRGIQQQLERALSLFKAENLKSVDDVKQDNQAIWGRLYQQHGDITDMQKEVDDLQVRVQDLEKDMGHSPGPTSSQSSVRLSTVSESSTQHSVTHVHQQPITIPEISTVDELEMKFFIMDDNDDDLLSYAELKDFFGPNAPPKDQLMQFDKNLDDKLSLDELKTALGFQEQ</sequence>
<keyword evidence="4" id="KW-0812">Transmembrane</keyword>
<dbReference type="OrthoDB" id="10009315at2759"/>
<name>A0A8B7Y3K3_ACAPL</name>